<dbReference type="KEGG" id="masz:C9I28_04650"/>
<keyword evidence="2" id="KW-1185">Reference proteome</keyword>
<accession>A0A2R4C627</accession>
<name>A0A2R4C627_9BURK</name>
<protein>
    <submittedName>
        <fullName evidence="1">Uncharacterized protein</fullName>
    </submittedName>
</protein>
<proteinExistence type="predicted"/>
<reference evidence="1 2" key="1">
    <citation type="submission" date="2018-03" db="EMBL/GenBank/DDBJ databases">
        <title>Massilia armeniaca sp. nov., isolated from desert soil.</title>
        <authorList>
            <person name="Huang H."/>
            <person name="Ren M."/>
        </authorList>
    </citation>
    <scope>NUCLEOTIDE SEQUENCE [LARGE SCALE GENOMIC DNA]</scope>
    <source>
        <strain evidence="1 2">ZMN-3</strain>
    </source>
</reference>
<evidence type="ECO:0000313" key="2">
    <source>
        <dbReference type="Proteomes" id="UP000240505"/>
    </source>
</evidence>
<dbReference type="RefSeq" id="WP_107140438.1">
    <property type="nucleotide sequence ID" value="NZ_CP028324.1"/>
</dbReference>
<organism evidence="1 2">
    <name type="scientific">Pseudoduganella armeniaca</name>
    <dbReference type="NCBI Taxonomy" id="2072590"/>
    <lineage>
        <taxon>Bacteria</taxon>
        <taxon>Pseudomonadati</taxon>
        <taxon>Pseudomonadota</taxon>
        <taxon>Betaproteobacteria</taxon>
        <taxon>Burkholderiales</taxon>
        <taxon>Oxalobacteraceae</taxon>
        <taxon>Telluria group</taxon>
        <taxon>Pseudoduganella</taxon>
    </lineage>
</organism>
<dbReference type="EMBL" id="CP028324">
    <property type="protein sequence ID" value="AVR95087.1"/>
    <property type="molecule type" value="Genomic_DNA"/>
</dbReference>
<dbReference type="Proteomes" id="UP000240505">
    <property type="component" value="Chromosome"/>
</dbReference>
<evidence type="ECO:0000313" key="1">
    <source>
        <dbReference type="EMBL" id="AVR95087.1"/>
    </source>
</evidence>
<gene>
    <name evidence="1" type="ORF">C9I28_04650</name>
</gene>
<sequence length="83" mass="9317">MIDSKTKQRIVVQTHDQYGPYVTVSTYQDAGALEDALDDEYCVLYSIQVPAELRNEGGRQLFFGNAADAAKVQAILDEIEFSW</sequence>
<dbReference type="OrthoDB" id="7029025at2"/>
<dbReference type="AlphaFoldDB" id="A0A2R4C627"/>